<dbReference type="PATRIC" id="fig|997296.3.peg.1803"/>
<evidence type="ECO:0000313" key="1">
    <source>
        <dbReference type="EMBL" id="EIJ80383.1"/>
    </source>
</evidence>
<protein>
    <submittedName>
        <fullName evidence="1">Uncharacterized protein</fullName>
    </submittedName>
</protein>
<comment type="caution">
    <text evidence="1">The sequence shown here is derived from an EMBL/GenBank/DDBJ whole genome shotgun (WGS) entry which is preliminary data.</text>
</comment>
<reference evidence="1 2" key="1">
    <citation type="journal article" date="2012" name="Appl. Environ. Microbiol.">
        <title>Genome Sequence of Thermotolerant Bacillus methanolicus: Features and Regulation Related to Methylotrophy and Production of L-Lysine and L-Glutamate from Methanol.</title>
        <authorList>
            <person name="Heggeset T.M."/>
            <person name="Krog A."/>
            <person name="Balzer S."/>
            <person name="Wentzel A."/>
            <person name="Ellingsen T.E."/>
            <person name="Brautaset T."/>
        </authorList>
    </citation>
    <scope>NUCLEOTIDE SEQUENCE [LARGE SCALE GENOMIC DNA]</scope>
    <source>
        <strain evidence="1 2">PB1</strain>
    </source>
</reference>
<proteinExistence type="predicted"/>
<dbReference type="Proteomes" id="UP000010523">
    <property type="component" value="Unassembled WGS sequence"/>
</dbReference>
<keyword evidence="2" id="KW-1185">Reference proteome</keyword>
<gene>
    <name evidence="1" type="ORF">PB1_08487</name>
</gene>
<evidence type="ECO:0000313" key="2">
    <source>
        <dbReference type="Proteomes" id="UP000010523"/>
    </source>
</evidence>
<organism evidence="1 2">
    <name type="scientific">Bacillus methanolicus PB1</name>
    <dbReference type="NCBI Taxonomy" id="997296"/>
    <lineage>
        <taxon>Bacteria</taxon>
        <taxon>Bacillati</taxon>
        <taxon>Bacillota</taxon>
        <taxon>Bacilli</taxon>
        <taxon>Bacillales</taxon>
        <taxon>Bacillaceae</taxon>
        <taxon>Bacillus</taxon>
    </lineage>
</organism>
<accession>I3E1L2</accession>
<sequence length="49" mass="5752">MLNIEKFTTTYTILTLKGFFDNPETAFRSDRKALRFIDPNYVIQCFSAL</sequence>
<dbReference type="EMBL" id="AFEU01000002">
    <property type="protein sequence ID" value="EIJ80383.1"/>
    <property type="molecule type" value="Genomic_DNA"/>
</dbReference>
<name>I3E1L2_BACMT</name>
<dbReference type="AlphaFoldDB" id="I3E1L2"/>